<evidence type="ECO:0000256" key="1">
    <source>
        <dbReference type="ARBA" id="ARBA00004123"/>
    </source>
</evidence>
<sequence length="430" mass="49618">MTITSTISISDSKKELIEDLIQAFATANIPLEKVNSLIPFFQKHVKQGGFIPQAPTLRQMHLPQIFENYLTQLKLLFENKPVAITMDETTDNCACSVVNTLFHFCTNTKLVSVDFLIQVNNSTMGLTLLTILIKYNISFSLSHLFISDSATYMKKYFREMLKSVMPQLIHAPCCAHILNLISETWQKFNPFAILKEFLVKDEVTNDSTNETLKNILNTFSDPFKFGTILVYIHFISIYAKQFVQDTDFFQKQNKPIFPFVEGHLNHLSAFLESNCNSQDFGSDLDTTITLHYFNPLDFYPVFRSAFEAAFNKFNVHIPSHLTRSLFQTTQIFDSKYILLGLLKRKNLRQYSAIRELANPSDELLCEWSIYCGLQLENSIGEINLEEYWMNLGDKLPILSKIALDYIWLPVSSCSVERRFSIYNNILDKNR</sequence>
<dbReference type="EMBL" id="BLAL01000182">
    <property type="protein sequence ID" value="GES88844.1"/>
    <property type="molecule type" value="Genomic_DNA"/>
</dbReference>
<dbReference type="InterPro" id="IPR008906">
    <property type="entry name" value="HATC_C_dom"/>
</dbReference>
<gene>
    <name evidence="8" type="ORF">RCL2_001577200</name>
    <name evidence="7" type="ORF">RclHR1_09130005</name>
</gene>
<evidence type="ECO:0000256" key="4">
    <source>
        <dbReference type="ARBA" id="ARBA00022833"/>
    </source>
</evidence>
<dbReference type="InterPro" id="IPR052035">
    <property type="entry name" value="ZnF_BED_domain_contain"/>
</dbReference>
<dbReference type="PANTHER" id="PTHR46481:SF10">
    <property type="entry name" value="ZINC FINGER BED DOMAIN-CONTAINING PROTEIN 39"/>
    <property type="match status" value="1"/>
</dbReference>
<evidence type="ECO:0000256" key="3">
    <source>
        <dbReference type="ARBA" id="ARBA00022771"/>
    </source>
</evidence>
<feature type="domain" description="HAT C-terminal dimerisation" evidence="6">
    <location>
        <begin position="380"/>
        <end position="430"/>
    </location>
</feature>
<comment type="subcellular location">
    <subcellularLocation>
        <location evidence="1">Nucleus</location>
    </subcellularLocation>
</comment>
<dbReference type="Proteomes" id="UP000247702">
    <property type="component" value="Unassembled WGS sequence"/>
</dbReference>
<keyword evidence="9" id="KW-1185">Reference proteome</keyword>
<dbReference type="AlphaFoldDB" id="A0A2Z6SDT4"/>
<reference evidence="8" key="2">
    <citation type="submission" date="2019-10" db="EMBL/GenBank/DDBJ databases">
        <title>Conservation and host-specific expression of non-tandemly repeated heterogenous ribosome RNA gene in arbuscular mycorrhizal fungi.</title>
        <authorList>
            <person name="Maeda T."/>
            <person name="Kobayashi Y."/>
            <person name="Nakagawa T."/>
            <person name="Ezawa T."/>
            <person name="Yamaguchi K."/>
            <person name="Bino T."/>
            <person name="Nishimoto Y."/>
            <person name="Shigenobu S."/>
            <person name="Kawaguchi M."/>
        </authorList>
    </citation>
    <scope>NUCLEOTIDE SEQUENCE</scope>
    <source>
        <strain evidence="8">HR1</strain>
    </source>
</reference>
<evidence type="ECO:0000313" key="8">
    <source>
        <dbReference type="EMBL" id="GES88844.1"/>
    </source>
</evidence>
<proteinExistence type="predicted"/>
<dbReference type="PANTHER" id="PTHR46481">
    <property type="entry name" value="ZINC FINGER BED DOMAIN-CONTAINING PROTEIN 4"/>
    <property type="match status" value="1"/>
</dbReference>
<evidence type="ECO:0000256" key="2">
    <source>
        <dbReference type="ARBA" id="ARBA00022723"/>
    </source>
</evidence>
<evidence type="ECO:0000259" key="6">
    <source>
        <dbReference type="Pfam" id="PF05699"/>
    </source>
</evidence>
<evidence type="ECO:0000313" key="7">
    <source>
        <dbReference type="EMBL" id="GBC09815.1"/>
    </source>
</evidence>
<dbReference type="GO" id="GO:0008270">
    <property type="term" value="F:zinc ion binding"/>
    <property type="evidence" value="ECO:0007669"/>
    <property type="project" value="UniProtKB-KW"/>
</dbReference>
<organism evidence="7 9">
    <name type="scientific">Rhizophagus clarus</name>
    <dbReference type="NCBI Taxonomy" id="94130"/>
    <lineage>
        <taxon>Eukaryota</taxon>
        <taxon>Fungi</taxon>
        <taxon>Fungi incertae sedis</taxon>
        <taxon>Mucoromycota</taxon>
        <taxon>Glomeromycotina</taxon>
        <taxon>Glomeromycetes</taxon>
        <taxon>Glomerales</taxon>
        <taxon>Glomeraceae</taxon>
        <taxon>Rhizophagus</taxon>
    </lineage>
</organism>
<dbReference type="EMBL" id="BEXD01004330">
    <property type="protein sequence ID" value="GBC09815.1"/>
    <property type="molecule type" value="Genomic_DNA"/>
</dbReference>
<dbReference type="Pfam" id="PF05699">
    <property type="entry name" value="Dimer_Tnp_hAT"/>
    <property type="match status" value="1"/>
</dbReference>
<evidence type="ECO:0000256" key="5">
    <source>
        <dbReference type="ARBA" id="ARBA00023242"/>
    </source>
</evidence>
<dbReference type="GO" id="GO:0005634">
    <property type="term" value="C:nucleus"/>
    <property type="evidence" value="ECO:0007669"/>
    <property type="project" value="UniProtKB-SubCell"/>
</dbReference>
<dbReference type="GO" id="GO:0046983">
    <property type="term" value="F:protein dimerization activity"/>
    <property type="evidence" value="ECO:0007669"/>
    <property type="project" value="InterPro"/>
</dbReference>
<keyword evidence="2" id="KW-0479">Metal-binding</keyword>
<name>A0A2Z6SDT4_9GLOM</name>
<dbReference type="STRING" id="94130.A0A2Z6SDT4"/>
<dbReference type="InterPro" id="IPR012337">
    <property type="entry name" value="RNaseH-like_sf"/>
</dbReference>
<evidence type="ECO:0000313" key="9">
    <source>
        <dbReference type="Proteomes" id="UP000247702"/>
    </source>
</evidence>
<keyword evidence="3" id="KW-0863">Zinc-finger</keyword>
<keyword evidence="4" id="KW-0862">Zinc</keyword>
<reference evidence="7 9" key="1">
    <citation type="submission" date="2017-11" db="EMBL/GenBank/DDBJ databases">
        <title>The genome of Rhizophagus clarus HR1 reveals common genetic basis of auxotrophy among arbuscular mycorrhizal fungi.</title>
        <authorList>
            <person name="Kobayashi Y."/>
        </authorList>
    </citation>
    <scope>NUCLEOTIDE SEQUENCE [LARGE SCALE GENOMIC DNA]</scope>
    <source>
        <strain evidence="7 9">HR1</strain>
    </source>
</reference>
<accession>A0A2Z6SDT4</accession>
<dbReference type="SUPFAM" id="SSF53098">
    <property type="entry name" value="Ribonuclease H-like"/>
    <property type="match status" value="1"/>
</dbReference>
<dbReference type="Proteomes" id="UP000615446">
    <property type="component" value="Unassembled WGS sequence"/>
</dbReference>
<keyword evidence="5" id="KW-0539">Nucleus</keyword>
<protein>
    <submittedName>
        <fullName evidence="8">CGG triplet repeat-binding protein 1</fullName>
    </submittedName>
</protein>
<dbReference type="OrthoDB" id="2407789at2759"/>
<comment type="caution">
    <text evidence="7">The sequence shown here is derived from an EMBL/GenBank/DDBJ whole genome shotgun (WGS) entry which is preliminary data.</text>
</comment>